<dbReference type="InterPro" id="IPR036163">
    <property type="entry name" value="HMA_dom_sf"/>
</dbReference>
<dbReference type="CDD" id="cd00371">
    <property type="entry name" value="HMA"/>
    <property type="match status" value="1"/>
</dbReference>
<evidence type="ECO:0000313" key="3">
    <source>
        <dbReference type="Proteomes" id="UP000228949"/>
    </source>
</evidence>
<reference evidence="3" key="1">
    <citation type="submission" date="2017-09" db="EMBL/GenBank/DDBJ databases">
        <title>Depth-based differentiation of microbial function through sediment-hosted aquifers and enrichment of novel symbionts in the deep terrestrial subsurface.</title>
        <authorList>
            <person name="Probst A.J."/>
            <person name="Ladd B."/>
            <person name="Jarett J.K."/>
            <person name="Geller-Mcgrath D.E."/>
            <person name="Sieber C.M.K."/>
            <person name="Emerson J.B."/>
            <person name="Anantharaman K."/>
            <person name="Thomas B.C."/>
            <person name="Malmstrom R."/>
            <person name="Stieglmeier M."/>
            <person name="Klingl A."/>
            <person name="Woyke T."/>
            <person name="Ryan C.M."/>
            <person name="Banfield J.F."/>
        </authorList>
    </citation>
    <scope>NUCLEOTIDE SEQUENCE [LARGE SCALE GENOMIC DNA]</scope>
</reference>
<feature type="domain" description="HMA" evidence="1">
    <location>
        <begin position="1"/>
        <end position="66"/>
    </location>
</feature>
<accession>A0A2M7B6H5</accession>
<dbReference type="GO" id="GO:0046872">
    <property type="term" value="F:metal ion binding"/>
    <property type="evidence" value="ECO:0007669"/>
    <property type="project" value="InterPro"/>
</dbReference>
<proteinExistence type="predicted"/>
<sequence>MKYEFLIKTDCSACLGIIPEFIKKIDGVKSVEFDLNNGRVIINYEGGLSRERIIKIIKEKTGYEVQ</sequence>
<evidence type="ECO:0000313" key="2">
    <source>
        <dbReference type="EMBL" id="PIU98682.1"/>
    </source>
</evidence>
<gene>
    <name evidence="2" type="ORF">COS61_00080</name>
</gene>
<evidence type="ECO:0000259" key="1">
    <source>
        <dbReference type="PROSITE" id="PS50846"/>
    </source>
</evidence>
<organism evidence="2 3">
    <name type="scientific">Candidatus Wolfebacteria bacterium CG03_land_8_20_14_0_80_40_12</name>
    <dbReference type="NCBI Taxonomy" id="1975069"/>
    <lineage>
        <taxon>Bacteria</taxon>
        <taxon>Candidatus Wolfeibacteriota</taxon>
    </lineage>
</organism>
<dbReference type="PROSITE" id="PS50846">
    <property type="entry name" value="HMA_2"/>
    <property type="match status" value="1"/>
</dbReference>
<comment type="caution">
    <text evidence="2">The sequence shown here is derived from an EMBL/GenBank/DDBJ whole genome shotgun (WGS) entry which is preliminary data.</text>
</comment>
<dbReference type="InterPro" id="IPR006121">
    <property type="entry name" value="HMA_dom"/>
</dbReference>
<dbReference type="AlphaFoldDB" id="A0A2M7B6H5"/>
<dbReference type="EMBL" id="PEVJ01000003">
    <property type="protein sequence ID" value="PIU98682.1"/>
    <property type="molecule type" value="Genomic_DNA"/>
</dbReference>
<dbReference type="Proteomes" id="UP000228949">
    <property type="component" value="Unassembled WGS sequence"/>
</dbReference>
<dbReference type="SUPFAM" id="SSF55008">
    <property type="entry name" value="HMA, heavy metal-associated domain"/>
    <property type="match status" value="1"/>
</dbReference>
<protein>
    <recommendedName>
        <fullName evidence="1">HMA domain-containing protein</fullName>
    </recommendedName>
</protein>
<name>A0A2M7B6H5_9BACT</name>
<dbReference type="Pfam" id="PF00403">
    <property type="entry name" value="HMA"/>
    <property type="match status" value="1"/>
</dbReference>
<dbReference type="Gene3D" id="3.30.70.100">
    <property type="match status" value="1"/>
</dbReference>